<accession>F4Q3L4</accession>
<dbReference type="OrthoDB" id="22673at2759"/>
<sequence>MKIKSIESPINSADSITLVPGASITKGMANKLGYGTAWSFGEGSQRVALYVNYAAGLVVTFGGESVYSVGQTSTSDPMFGSFLYLRDDGNLCLGVTHRFANDQSYTTEHWCANTQRLGGTSFGLLPTGSYGRAWGIVIVNDAGKMVWGRFGPAIVSNSPYMLIPGSYLDNQNTALNSLKANEFITNGQHYLFMTAQGRIALFTDNPRTAPTGSYVWAGDAPDIQQSPYMFYYGDDGNGCTTMASDSTKSYWCLITSQSGTRYLRMPLLDAGTWGFVLQRPDLSLQWGQFNRQTGGINHVNEPNEWINPLTSSTMNFRFYANGSMDATELLTQTTFVVIPESPTFLYLSCNNGRPYEYPVTMKYKGEWANGNFVFRKSSLCSTCICSECVTIPVTQYFGYVPNWWGTQGLSKQLVAAPGFPELWILNEKGQMAFNKKYSLYV</sequence>
<dbReference type="OMA" id="THRFAND"/>
<dbReference type="GeneID" id="14869095"/>
<evidence type="ECO:0000313" key="1">
    <source>
        <dbReference type="EMBL" id="EGG17672.1"/>
    </source>
</evidence>
<protein>
    <recommendedName>
        <fullName evidence="3">Bulb-type lectin domain-containing protein</fullName>
    </recommendedName>
</protein>
<dbReference type="RefSeq" id="XP_004356156.1">
    <property type="nucleotide sequence ID" value="XM_004356103.1"/>
</dbReference>
<dbReference type="Proteomes" id="UP000007797">
    <property type="component" value="Unassembled WGS sequence"/>
</dbReference>
<reference evidence="2" key="1">
    <citation type="journal article" date="2011" name="Genome Res.">
        <title>Phylogeny-wide analysis of social amoeba genomes highlights ancient origins for complex intercellular communication.</title>
        <authorList>
            <person name="Heidel A.J."/>
            <person name="Lawal H.M."/>
            <person name="Felder M."/>
            <person name="Schilde C."/>
            <person name="Helps N.R."/>
            <person name="Tunggal B."/>
            <person name="Rivero F."/>
            <person name="John U."/>
            <person name="Schleicher M."/>
            <person name="Eichinger L."/>
            <person name="Platzer M."/>
            <person name="Noegel A.A."/>
            <person name="Schaap P."/>
            <person name="Gloeckner G."/>
        </authorList>
    </citation>
    <scope>NUCLEOTIDE SEQUENCE [LARGE SCALE GENOMIC DNA]</scope>
    <source>
        <strain evidence="2">SH3</strain>
    </source>
</reference>
<proteinExistence type="predicted"/>
<keyword evidence="2" id="KW-1185">Reference proteome</keyword>
<name>F4Q3L4_CACFS</name>
<evidence type="ECO:0008006" key="3">
    <source>
        <dbReference type="Google" id="ProtNLM"/>
    </source>
</evidence>
<dbReference type="EMBL" id="GL883021">
    <property type="protein sequence ID" value="EGG17672.1"/>
    <property type="molecule type" value="Genomic_DNA"/>
</dbReference>
<gene>
    <name evidence="1" type="ORF">DFA_08668</name>
</gene>
<dbReference type="KEGG" id="dfa:DFA_08668"/>
<dbReference type="AlphaFoldDB" id="F4Q3L4"/>
<evidence type="ECO:0000313" key="2">
    <source>
        <dbReference type="Proteomes" id="UP000007797"/>
    </source>
</evidence>
<organism evidence="1 2">
    <name type="scientific">Cavenderia fasciculata</name>
    <name type="common">Slime mold</name>
    <name type="synonym">Dictyostelium fasciculatum</name>
    <dbReference type="NCBI Taxonomy" id="261658"/>
    <lineage>
        <taxon>Eukaryota</taxon>
        <taxon>Amoebozoa</taxon>
        <taxon>Evosea</taxon>
        <taxon>Eumycetozoa</taxon>
        <taxon>Dictyostelia</taxon>
        <taxon>Acytosteliales</taxon>
        <taxon>Cavenderiaceae</taxon>
        <taxon>Cavenderia</taxon>
    </lineage>
</organism>